<dbReference type="InterPro" id="IPR015943">
    <property type="entry name" value="WD40/YVTN_repeat-like_dom_sf"/>
</dbReference>
<comment type="caution">
    <text evidence="4">The sequence shown here is derived from an EMBL/GenBank/DDBJ whole genome shotgun (WGS) entry which is preliminary data.</text>
</comment>
<keyword evidence="1" id="KW-0853">WD repeat</keyword>
<protein>
    <recommendedName>
        <fullName evidence="3">Ubiquitin-like domain-containing protein</fullName>
    </recommendedName>
</protein>
<keyword evidence="5" id="KW-1185">Reference proteome</keyword>
<dbReference type="InterPro" id="IPR000626">
    <property type="entry name" value="Ubiquitin-like_dom"/>
</dbReference>
<reference evidence="4" key="1">
    <citation type="submission" date="2023-10" db="EMBL/GenBank/DDBJ databases">
        <authorList>
            <person name="Chen Y."/>
            <person name="Shah S."/>
            <person name="Dougan E. K."/>
            <person name="Thang M."/>
            <person name="Chan C."/>
        </authorList>
    </citation>
    <scope>NUCLEOTIDE SEQUENCE [LARGE SCALE GENOMIC DNA]</scope>
</reference>
<evidence type="ECO:0000256" key="1">
    <source>
        <dbReference type="PROSITE-ProRule" id="PRU00221"/>
    </source>
</evidence>
<dbReference type="InterPro" id="IPR001680">
    <property type="entry name" value="WD40_rpt"/>
</dbReference>
<dbReference type="InterPro" id="IPR029071">
    <property type="entry name" value="Ubiquitin-like_domsf"/>
</dbReference>
<dbReference type="Proteomes" id="UP001189429">
    <property type="component" value="Unassembled WGS sequence"/>
</dbReference>
<dbReference type="PROSITE" id="PS50082">
    <property type="entry name" value="WD_REPEATS_2"/>
    <property type="match status" value="4"/>
</dbReference>
<feature type="region of interest" description="Disordered" evidence="2">
    <location>
        <begin position="1"/>
        <end position="26"/>
    </location>
</feature>
<feature type="repeat" description="WD" evidence="1">
    <location>
        <begin position="184"/>
        <end position="225"/>
    </location>
</feature>
<dbReference type="PROSITE" id="PS50294">
    <property type="entry name" value="WD_REPEATS_REGION"/>
    <property type="match status" value="3"/>
</dbReference>
<dbReference type="Gene3D" id="3.10.20.90">
    <property type="entry name" value="Phosphatidylinositol 3-kinase Catalytic Subunit, Chain A, domain 1"/>
    <property type="match status" value="1"/>
</dbReference>
<name>A0ABN9SBG0_9DINO</name>
<dbReference type="PANTHER" id="PTHR19846:SF0">
    <property type="entry name" value="PRE-MRNA PROCESSING FACTOR 4"/>
    <property type="match status" value="1"/>
</dbReference>
<dbReference type="Gene3D" id="2.130.10.10">
    <property type="entry name" value="YVTN repeat-like/Quinoprotein amine dehydrogenase"/>
    <property type="match status" value="3"/>
</dbReference>
<dbReference type="InterPro" id="IPR036322">
    <property type="entry name" value="WD40_repeat_dom_sf"/>
</dbReference>
<dbReference type="SUPFAM" id="SSF54236">
    <property type="entry name" value="Ubiquitin-like"/>
    <property type="match status" value="1"/>
</dbReference>
<dbReference type="PANTHER" id="PTHR19846">
    <property type="entry name" value="WD40 REPEAT PROTEIN"/>
    <property type="match status" value="1"/>
</dbReference>
<evidence type="ECO:0000259" key="3">
    <source>
        <dbReference type="PROSITE" id="PS50053"/>
    </source>
</evidence>
<feature type="repeat" description="WD" evidence="1">
    <location>
        <begin position="309"/>
        <end position="348"/>
    </location>
</feature>
<feature type="repeat" description="WD" evidence="1">
    <location>
        <begin position="267"/>
        <end position="308"/>
    </location>
</feature>
<accession>A0ABN9SBG0</accession>
<sequence length="348" mass="36975">MGSSCPPRARPHGAENMRTGGGRGAEQLTSSDIWHLGTRASMLVSVVACSGRELAAVEADPSWRLGDLLAAVPEQEKAAGHKLRILFGGAELCGDATLGEIGVQGGSELTLVVIRRRRIVTCAWAVAKVWDADSGECLRTLEGHRFLPVRSAVISADGQRVLTASEDRTAKIWAADSGQCLRTLEGHWRHVCSAVFSADGQRVLTASWDMTAKIWAADSGECLRTLAGHEGPVCSAVFSADGQRVLTASWETAKIWAVDSGECLRTLAGHRRDVTSAVFSADGQRVLTASEDRTAKIWAADSGACLRTLEGHRFDVCSAVFSADGQRVLTASRDMTAKIWAADSGAGC</sequence>
<gene>
    <name evidence="4" type="ORF">PCOR1329_LOCUS27805</name>
</gene>
<feature type="domain" description="Ubiquitin-like" evidence="3">
    <location>
        <begin position="42"/>
        <end position="118"/>
    </location>
</feature>
<feature type="repeat" description="WD" evidence="1">
    <location>
        <begin position="149"/>
        <end position="183"/>
    </location>
</feature>
<dbReference type="CDD" id="cd00200">
    <property type="entry name" value="WD40"/>
    <property type="match status" value="1"/>
</dbReference>
<evidence type="ECO:0000313" key="5">
    <source>
        <dbReference type="Proteomes" id="UP001189429"/>
    </source>
</evidence>
<dbReference type="PROSITE" id="PS50053">
    <property type="entry name" value="UBIQUITIN_2"/>
    <property type="match status" value="1"/>
</dbReference>
<organism evidence="4 5">
    <name type="scientific">Prorocentrum cordatum</name>
    <dbReference type="NCBI Taxonomy" id="2364126"/>
    <lineage>
        <taxon>Eukaryota</taxon>
        <taxon>Sar</taxon>
        <taxon>Alveolata</taxon>
        <taxon>Dinophyceae</taxon>
        <taxon>Prorocentrales</taxon>
        <taxon>Prorocentraceae</taxon>
        <taxon>Prorocentrum</taxon>
    </lineage>
</organism>
<dbReference type="EMBL" id="CAUYUJ010010121">
    <property type="protein sequence ID" value="CAK0828621.1"/>
    <property type="molecule type" value="Genomic_DNA"/>
</dbReference>
<dbReference type="Pfam" id="PF00400">
    <property type="entry name" value="WD40"/>
    <property type="match status" value="5"/>
</dbReference>
<dbReference type="SMART" id="SM00320">
    <property type="entry name" value="WD40"/>
    <property type="match status" value="5"/>
</dbReference>
<dbReference type="Pfam" id="PF00240">
    <property type="entry name" value="ubiquitin"/>
    <property type="match status" value="1"/>
</dbReference>
<proteinExistence type="predicted"/>
<evidence type="ECO:0000256" key="2">
    <source>
        <dbReference type="SAM" id="MobiDB-lite"/>
    </source>
</evidence>
<dbReference type="SUPFAM" id="SSF50978">
    <property type="entry name" value="WD40 repeat-like"/>
    <property type="match status" value="1"/>
</dbReference>
<evidence type="ECO:0000313" key="4">
    <source>
        <dbReference type="EMBL" id="CAK0828621.1"/>
    </source>
</evidence>